<dbReference type="InterPro" id="IPR012674">
    <property type="entry name" value="Calycin"/>
</dbReference>
<dbReference type="GO" id="GO:0010028">
    <property type="term" value="P:xanthophyll cycle"/>
    <property type="evidence" value="ECO:0007669"/>
    <property type="project" value="InterPro"/>
</dbReference>
<dbReference type="OrthoDB" id="10258187at2759"/>
<organism evidence="3 4">
    <name type="scientific">Triparma laevis f. longispina</name>
    <dbReference type="NCBI Taxonomy" id="1714387"/>
    <lineage>
        <taxon>Eukaryota</taxon>
        <taxon>Sar</taxon>
        <taxon>Stramenopiles</taxon>
        <taxon>Ochrophyta</taxon>
        <taxon>Bolidophyceae</taxon>
        <taxon>Parmales</taxon>
        <taxon>Triparmaceae</taxon>
        <taxon>Triparma</taxon>
    </lineage>
</organism>
<protein>
    <recommendedName>
        <fullName evidence="2">VDE lipocalin domain-containing protein</fullName>
    </recommendedName>
</protein>
<dbReference type="Proteomes" id="UP001165122">
    <property type="component" value="Unassembled WGS sequence"/>
</dbReference>
<keyword evidence="1" id="KW-0732">Signal</keyword>
<dbReference type="PANTHER" id="PTHR33970">
    <property type="entry name" value="VIOLAXANTHIN DE-EPOXIDASE, CHLOROPLASTIC-RELATED"/>
    <property type="match status" value="1"/>
</dbReference>
<feature type="signal peptide" evidence="1">
    <location>
        <begin position="1"/>
        <end position="19"/>
    </location>
</feature>
<dbReference type="InterPro" id="IPR044682">
    <property type="entry name" value="VDE"/>
</dbReference>
<dbReference type="Gene3D" id="2.40.128.20">
    <property type="match status" value="1"/>
</dbReference>
<dbReference type="Pfam" id="PF07137">
    <property type="entry name" value="VDE"/>
    <property type="match status" value="1"/>
</dbReference>
<proteinExistence type="predicted"/>
<evidence type="ECO:0000259" key="2">
    <source>
        <dbReference type="Pfam" id="PF07137"/>
    </source>
</evidence>
<sequence length="355" mass="39478">MSSIIYLLLLLLLLPSADSWNLPFPRLSPTPKNLPPQTSLKVFAKKALATTTLIPLVLGFASPSFAGFEDYAKTSKMTADPICFITKCKAETTSLTPTSVKGLKCLGQCKGEQTCASQCFNKYTSPELESWLNCALERENCLPLPPSATENVPIKDLPPPMTGVDFKKMEGKWYKSYGKSDIYDMFPCQTNSFNVQIDNNQVSGLKADIRLRINDDTSGFYESSLTETLIPQSDNFLKVQGKMYGLTFNEKWSILYVDDDIAVVDYIGETLQGPYTGGFIYTRDKDSKTVAEKVEKIVDFKEYKKIDNTCPSEVKGRGGIVREKGDVGGGEWKDLIFGEGGIGDWVRPGWRGEYD</sequence>
<name>A0A9W7KW05_9STRA</name>
<feature type="chain" id="PRO_5040862402" description="VDE lipocalin domain-containing protein" evidence="1">
    <location>
        <begin position="20"/>
        <end position="355"/>
    </location>
</feature>
<dbReference type="GO" id="GO:0046422">
    <property type="term" value="F:violaxanthin de-epoxidase activity"/>
    <property type="evidence" value="ECO:0007669"/>
    <property type="project" value="InterPro"/>
</dbReference>
<evidence type="ECO:0000313" key="4">
    <source>
        <dbReference type="Proteomes" id="UP001165122"/>
    </source>
</evidence>
<accession>A0A9W7KW05</accession>
<evidence type="ECO:0000256" key="1">
    <source>
        <dbReference type="SAM" id="SignalP"/>
    </source>
</evidence>
<dbReference type="EMBL" id="BRXW01000199">
    <property type="protein sequence ID" value="GMI13758.1"/>
    <property type="molecule type" value="Genomic_DNA"/>
</dbReference>
<gene>
    <name evidence="3" type="ORF">TrLO_g12109</name>
</gene>
<dbReference type="InterPro" id="IPR010788">
    <property type="entry name" value="VDE_dom"/>
</dbReference>
<feature type="domain" description="VDE lipocalin" evidence="2">
    <location>
        <begin position="82"/>
        <end position="299"/>
    </location>
</feature>
<keyword evidence="4" id="KW-1185">Reference proteome</keyword>
<reference evidence="4" key="1">
    <citation type="journal article" date="2023" name="Commun. Biol.">
        <title>Genome analysis of Parmales, the sister group of diatoms, reveals the evolutionary specialization of diatoms from phago-mixotrophs to photoautotrophs.</title>
        <authorList>
            <person name="Ban H."/>
            <person name="Sato S."/>
            <person name="Yoshikawa S."/>
            <person name="Yamada K."/>
            <person name="Nakamura Y."/>
            <person name="Ichinomiya M."/>
            <person name="Sato N."/>
            <person name="Blanc-Mathieu R."/>
            <person name="Endo H."/>
            <person name="Kuwata A."/>
            <person name="Ogata H."/>
        </authorList>
    </citation>
    <scope>NUCLEOTIDE SEQUENCE [LARGE SCALE GENOMIC DNA]</scope>
    <source>
        <strain evidence="4">NIES 3700</strain>
    </source>
</reference>
<dbReference type="AlphaFoldDB" id="A0A9W7KW05"/>
<dbReference type="SUPFAM" id="SSF50814">
    <property type="entry name" value="Lipocalins"/>
    <property type="match status" value="1"/>
</dbReference>
<dbReference type="PANTHER" id="PTHR33970:SF1">
    <property type="entry name" value="VIOLAXANTHIN DE-EPOXIDASE, CHLOROPLASTIC"/>
    <property type="match status" value="1"/>
</dbReference>
<evidence type="ECO:0000313" key="3">
    <source>
        <dbReference type="EMBL" id="GMI13758.1"/>
    </source>
</evidence>
<comment type="caution">
    <text evidence="3">The sequence shown here is derived from an EMBL/GenBank/DDBJ whole genome shotgun (WGS) entry which is preliminary data.</text>
</comment>